<keyword evidence="1" id="KW-0805">Transcription regulation</keyword>
<dbReference type="InterPro" id="IPR008920">
    <property type="entry name" value="TF_FadR/GntR_C"/>
</dbReference>
<name>A0ABU2HM34_9RHOB</name>
<proteinExistence type="predicted"/>
<accession>A0ABU2HM34</accession>
<dbReference type="RefSeq" id="WP_311158293.1">
    <property type="nucleotide sequence ID" value="NZ_JAVQLW010000001.1"/>
</dbReference>
<evidence type="ECO:0000256" key="3">
    <source>
        <dbReference type="ARBA" id="ARBA00023163"/>
    </source>
</evidence>
<gene>
    <name evidence="5" type="ORF">RGQ15_00730</name>
</gene>
<dbReference type="InterPro" id="IPR011711">
    <property type="entry name" value="GntR_C"/>
</dbReference>
<keyword evidence="6" id="KW-1185">Reference proteome</keyword>
<dbReference type="Pfam" id="PF07729">
    <property type="entry name" value="FCD"/>
    <property type="match status" value="1"/>
</dbReference>
<dbReference type="Proteomes" id="UP001269144">
    <property type="component" value="Unassembled WGS sequence"/>
</dbReference>
<protein>
    <submittedName>
        <fullName evidence="5">GntR family transcriptional regulator</fullName>
    </submittedName>
</protein>
<dbReference type="SMART" id="SM00345">
    <property type="entry name" value="HTH_GNTR"/>
    <property type="match status" value="1"/>
</dbReference>
<evidence type="ECO:0000256" key="2">
    <source>
        <dbReference type="ARBA" id="ARBA00023125"/>
    </source>
</evidence>
<dbReference type="SUPFAM" id="SSF46785">
    <property type="entry name" value="Winged helix' DNA-binding domain"/>
    <property type="match status" value="2"/>
</dbReference>
<dbReference type="InterPro" id="IPR000524">
    <property type="entry name" value="Tscrpt_reg_HTH_GntR"/>
</dbReference>
<evidence type="ECO:0000259" key="4">
    <source>
        <dbReference type="PROSITE" id="PS50949"/>
    </source>
</evidence>
<keyword evidence="2" id="KW-0238">DNA-binding</keyword>
<dbReference type="PROSITE" id="PS50949">
    <property type="entry name" value="HTH_GNTR"/>
    <property type="match status" value="1"/>
</dbReference>
<dbReference type="CDD" id="cd07377">
    <property type="entry name" value="WHTH_GntR"/>
    <property type="match status" value="1"/>
</dbReference>
<dbReference type="Gene3D" id="1.20.120.530">
    <property type="entry name" value="GntR ligand-binding domain-like"/>
    <property type="match status" value="1"/>
</dbReference>
<dbReference type="EMBL" id="JAVQLW010000001">
    <property type="protein sequence ID" value="MDS9466102.1"/>
    <property type="molecule type" value="Genomic_DNA"/>
</dbReference>
<reference evidence="6" key="1">
    <citation type="submission" date="2023-07" db="EMBL/GenBank/DDBJ databases">
        <title>Paracoccus sp. MBLB3053 whole genome sequence.</title>
        <authorList>
            <person name="Hwang C.Y."/>
            <person name="Cho E.-S."/>
            <person name="Seo M.-J."/>
        </authorList>
    </citation>
    <scope>NUCLEOTIDE SEQUENCE [LARGE SCALE GENOMIC DNA]</scope>
    <source>
        <strain evidence="6">MBLB3053</strain>
    </source>
</reference>
<dbReference type="PANTHER" id="PTHR43537:SF24">
    <property type="entry name" value="GLUCONATE OPERON TRANSCRIPTIONAL REPRESSOR"/>
    <property type="match status" value="1"/>
</dbReference>
<dbReference type="PANTHER" id="PTHR43537">
    <property type="entry name" value="TRANSCRIPTIONAL REGULATOR, GNTR FAMILY"/>
    <property type="match status" value="1"/>
</dbReference>
<dbReference type="PRINTS" id="PR00035">
    <property type="entry name" value="HTHGNTR"/>
</dbReference>
<evidence type="ECO:0000256" key="1">
    <source>
        <dbReference type="ARBA" id="ARBA00023015"/>
    </source>
</evidence>
<keyword evidence="3" id="KW-0804">Transcription</keyword>
<dbReference type="SMART" id="SM00895">
    <property type="entry name" value="FCD"/>
    <property type="match status" value="1"/>
</dbReference>
<feature type="domain" description="HTH gntR-type" evidence="4">
    <location>
        <begin position="10"/>
        <end position="77"/>
    </location>
</feature>
<dbReference type="InterPro" id="IPR036388">
    <property type="entry name" value="WH-like_DNA-bd_sf"/>
</dbReference>
<dbReference type="Gene3D" id="1.10.10.10">
    <property type="entry name" value="Winged helix-like DNA-binding domain superfamily/Winged helix DNA-binding domain"/>
    <property type="match status" value="2"/>
</dbReference>
<comment type="caution">
    <text evidence="5">The sequence shown here is derived from an EMBL/GenBank/DDBJ whole genome shotgun (WGS) entry which is preliminary data.</text>
</comment>
<organism evidence="5 6">
    <name type="scientific">Paracoccus aurantius</name>
    <dbReference type="NCBI Taxonomy" id="3073814"/>
    <lineage>
        <taxon>Bacteria</taxon>
        <taxon>Pseudomonadati</taxon>
        <taxon>Pseudomonadota</taxon>
        <taxon>Alphaproteobacteria</taxon>
        <taxon>Rhodobacterales</taxon>
        <taxon>Paracoccaceae</taxon>
        <taxon>Paracoccus</taxon>
    </lineage>
</organism>
<sequence>MTRDRDRLAPRLYQQAADMLAQEISQGLLPRGTALTQKALAERFGISRSPARQALDELVRRGLLLRGASGRYSLSGQTADPGLSGRMPVPARLTQRSSWEGIYPEIELAIVSRTPLGCWRVNEAVLARHYGVSRTVARDVMGRLQNRGIIRKDDSGRWHAPALTAQHIDELYELRWLLEPVAMEKAVPNLPAGLLDAMSDELLAAMEGDAQRDSTLLDHLEQRLHVELLGHCRNEALVRAISLPQALLVTHQMLYQLTLELFGTEPFLSEHLEVINRLRRGDIDGARAALVAHLRISRRRAMLRIEAVQEMIQPDPLPYLERVDPPEPG</sequence>
<dbReference type="InterPro" id="IPR036390">
    <property type="entry name" value="WH_DNA-bd_sf"/>
</dbReference>
<dbReference type="SUPFAM" id="SSF48008">
    <property type="entry name" value="GntR ligand-binding domain-like"/>
    <property type="match status" value="1"/>
</dbReference>
<evidence type="ECO:0000313" key="5">
    <source>
        <dbReference type="EMBL" id="MDS9466102.1"/>
    </source>
</evidence>
<dbReference type="Pfam" id="PF00392">
    <property type="entry name" value="GntR"/>
    <property type="match status" value="1"/>
</dbReference>
<evidence type="ECO:0000313" key="6">
    <source>
        <dbReference type="Proteomes" id="UP001269144"/>
    </source>
</evidence>